<accession>L0NCI6</accession>
<dbReference type="AlphaFoldDB" id="L0NCI6"/>
<dbReference type="NCBIfam" id="NF040521">
    <property type="entry name" value="C45_proenzyme"/>
    <property type="match status" value="1"/>
</dbReference>
<dbReference type="Pfam" id="PF03417">
    <property type="entry name" value="AAT"/>
    <property type="match status" value="1"/>
</dbReference>
<dbReference type="Proteomes" id="UP000010792">
    <property type="component" value="Chromosome"/>
</dbReference>
<dbReference type="RefSeq" id="WP_162197775.1">
    <property type="nucleotide sequence ID" value="NZ_FO082820.1"/>
</dbReference>
<dbReference type="STRING" id="1125847.NT26_1036"/>
<dbReference type="GO" id="GO:0016740">
    <property type="term" value="F:transferase activity"/>
    <property type="evidence" value="ECO:0007669"/>
    <property type="project" value="UniProtKB-KW"/>
</dbReference>
<evidence type="ECO:0000313" key="3">
    <source>
        <dbReference type="Proteomes" id="UP000010792"/>
    </source>
</evidence>
<dbReference type="Gene3D" id="3.60.60.10">
    <property type="entry name" value="Penicillin V Acylase, Chain A"/>
    <property type="match status" value="1"/>
</dbReference>
<evidence type="ECO:0000313" key="2">
    <source>
        <dbReference type="EMBL" id="CCF18760.1"/>
    </source>
</evidence>
<protein>
    <submittedName>
        <fullName evidence="2">Putative Peptidase C45 acyl-coenzyme A:6-aminopenicillanic acid acyl-transferase</fullName>
    </submittedName>
</protein>
<dbReference type="InterPro" id="IPR005079">
    <property type="entry name" value="Peptidase_C45_hydrolase"/>
</dbReference>
<dbReference type="InterPro" id="IPR047794">
    <property type="entry name" value="C45_proenzyme-like"/>
</dbReference>
<dbReference type="PANTHER" id="PTHR34180:SF1">
    <property type="entry name" value="BETA-ALANYL-DOPAMINE_CARCININE HYDROLASE"/>
    <property type="match status" value="1"/>
</dbReference>
<gene>
    <name evidence="2" type="ORF">NT26_1036</name>
</gene>
<organism evidence="2 3">
    <name type="scientific">Pseudorhizobium banfieldiae</name>
    <dbReference type="NCBI Taxonomy" id="1125847"/>
    <lineage>
        <taxon>Bacteria</taxon>
        <taxon>Pseudomonadati</taxon>
        <taxon>Pseudomonadota</taxon>
        <taxon>Alphaproteobacteria</taxon>
        <taxon>Hyphomicrobiales</taxon>
        <taxon>Rhizobiaceae</taxon>
        <taxon>Rhizobium/Agrobacterium group</taxon>
        <taxon>Pseudorhizobium</taxon>
    </lineage>
</organism>
<dbReference type="InterPro" id="IPR047801">
    <property type="entry name" value="Peptidase_C45"/>
</dbReference>
<dbReference type="PANTHER" id="PTHR34180">
    <property type="entry name" value="PEPTIDASE C45"/>
    <property type="match status" value="1"/>
</dbReference>
<dbReference type="KEGG" id="rht:NT26_1036"/>
<keyword evidence="2" id="KW-0808">Transferase</keyword>
<sequence length="367" mass="39282">MKNFDPVQGRPVLLSGSPYERGVSQAAKAGIATEQVGAAIYARVEQARMSGLINAENLRYIEAQRAFLTEHDPHSMAELRGIADGFGLSESDLFLHQHITILRDLVPAADPAPDVDGCSTFAVGAGADGPLVVKNRDFSGTHLGIQRVFLHEGPDIASGRMICVGSAGSPGAYSSGMNDAGLALVDNHVGSRRHGIGWLRYFLMTRILATCATVEEAISFIADRTHAGGGNIVLGDRAGNTAAIELGTDRVGVEKGTLSWRTNHFTTPTMREFNLMEEGDRIDANSIARLEFLSREIPARDWDVAAAAALMATHAEDGLDCGPLCQHSGDGGSQTISSAIFCCTEGRLYFHEGNPCLRQWQSFEIAV</sequence>
<name>L0NCI6_9HYPH</name>
<proteinExistence type="predicted"/>
<reference evidence="2 3" key="1">
    <citation type="journal article" date="2013" name="Genome Biol. Evol.">
        <title>Life in an arsenic-containing gold mine: genome and physiology of the autotrophic arsenite-oxidizing bacterium rhizobium sp. NT-26.</title>
        <authorList>
            <person name="Andres J."/>
            <person name="Arsene-Ploetze F."/>
            <person name="Barbe V."/>
            <person name="Brochier-Armanet C."/>
            <person name="Cleiss-Arnold J."/>
            <person name="Coppee J.Y."/>
            <person name="Dillies M.A."/>
            <person name="Geist"/>
            <person name="L"/>
            <person name="Joublin A."/>
            <person name="Koechler S."/>
            <person name="Lassalle F."/>
            <person name="Marchal M."/>
            <person name="Medigue C."/>
            <person name="Muller D."/>
            <person name="Nesme X."/>
            <person name="Plewniak F."/>
            <person name="Proux C."/>
            <person name="Ramirez-Bahena M.H."/>
            <person name="Schenowitz C."/>
            <person name="Sismeiro O."/>
            <person name="Vallenet D."/>
            <person name="Santini J.M."/>
            <person name="Bertin P.N."/>
        </authorList>
    </citation>
    <scope>NUCLEOTIDE SEQUENCE [LARGE SCALE GENOMIC DNA]</scope>
    <source>
        <strain evidence="2 3">NT-26</strain>
    </source>
</reference>
<feature type="domain" description="Peptidase C45 hydrolase" evidence="1">
    <location>
        <begin position="127"/>
        <end position="355"/>
    </location>
</feature>
<dbReference type="EMBL" id="FO082820">
    <property type="protein sequence ID" value="CCF18760.1"/>
    <property type="molecule type" value="Genomic_DNA"/>
</dbReference>
<evidence type="ECO:0000259" key="1">
    <source>
        <dbReference type="Pfam" id="PF03417"/>
    </source>
</evidence>
<keyword evidence="3" id="KW-1185">Reference proteome</keyword>